<keyword evidence="6 18" id="KW-0489">Methyltransferase</keyword>
<dbReference type="GO" id="GO:0008705">
    <property type="term" value="F:methionine synthase activity"/>
    <property type="evidence" value="ECO:0007669"/>
    <property type="project" value="UniProtKB-EC"/>
</dbReference>
<accession>A0A9N9FC69</accession>
<keyword evidence="12 17" id="KW-0862">Zinc</keyword>
<dbReference type="EMBL" id="CAJVPZ010003094">
    <property type="protein sequence ID" value="CAG8524714.1"/>
    <property type="molecule type" value="Genomic_DNA"/>
</dbReference>
<evidence type="ECO:0000256" key="4">
    <source>
        <dbReference type="ARBA" id="ARBA00010398"/>
    </source>
</evidence>
<comment type="cofactor">
    <cofactor evidence="2">
        <name>methylcob(III)alamin</name>
        <dbReference type="ChEBI" id="CHEBI:28115"/>
    </cofactor>
</comment>
<dbReference type="Pfam" id="PF02310">
    <property type="entry name" value="B12-binding"/>
    <property type="match status" value="1"/>
</dbReference>
<feature type="domain" description="Hcy-binding" evidence="21">
    <location>
        <begin position="25"/>
        <end position="306"/>
    </location>
</feature>
<feature type="binding site" evidence="17">
    <location>
        <position position="292"/>
    </location>
    <ligand>
        <name>Zn(2+)</name>
        <dbReference type="ChEBI" id="CHEBI:29105"/>
    </ligand>
</feature>
<dbReference type="GO" id="GO:0031419">
    <property type="term" value="F:cobalamin binding"/>
    <property type="evidence" value="ECO:0007669"/>
    <property type="project" value="UniProtKB-KW"/>
</dbReference>
<dbReference type="Pfam" id="PF00809">
    <property type="entry name" value="Pterin_bind"/>
    <property type="match status" value="1"/>
</dbReference>
<evidence type="ECO:0000256" key="1">
    <source>
        <dbReference type="ARBA" id="ARBA00001947"/>
    </source>
</evidence>
<dbReference type="CDD" id="cd00780">
    <property type="entry name" value="NTF2"/>
    <property type="match status" value="1"/>
</dbReference>
<feature type="region of interest" description="Disordered" evidence="19">
    <location>
        <begin position="1143"/>
        <end position="1185"/>
    </location>
</feature>
<feature type="compositionally biased region" description="Low complexity" evidence="19">
    <location>
        <begin position="1156"/>
        <end position="1167"/>
    </location>
</feature>
<evidence type="ECO:0000256" key="3">
    <source>
        <dbReference type="ARBA" id="ARBA00005178"/>
    </source>
</evidence>
<dbReference type="PROSITE" id="PS50974">
    <property type="entry name" value="ADOMET_ACTIVATION"/>
    <property type="match status" value="1"/>
</dbReference>
<comment type="similarity">
    <text evidence="4">Belongs to the vitamin-B12 dependent methionine synthase family.</text>
</comment>
<feature type="compositionally biased region" description="Polar residues" evidence="19">
    <location>
        <begin position="1342"/>
        <end position="1361"/>
    </location>
</feature>
<dbReference type="InterPro" id="IPR037010">
    <property type="entry name" value="VitB12-dep_Met_synth_activ_sf"/>
</dbReference>
<keyword evidence="9 18" id="KW-0808">Transferase</keyword>
<evidence type="ECO:0000259" key="23">
    <source>
        <dbReference type="PROSITE" id="PS50974"/>
    </source>
</evidence>
<feature type="domain" description="NTF2" evidence="20">
    <location>
        <begin position="909"/>
        <end position="1087"/>
    </location>
</feature>
<keyword evidence="8" id="KW-0846">Cobalamin</keyword>
<evidence type="ECO:0000256" key="8">
    <source>
        <dbReference type="ARBA" id="ARBA00022628"/>
    </source>
</evidence>
<comment type="caution">
    <text evidence="25">The sequence shown here is derived from an EMBL/GenBank/DDBJ whole genome shotgun (WGS) entry which is preliminary data.</text>
</comment>
<evidence type="ECO:0000259" key="22">
    <source>
        <dbReference type="PROSITE" id="PS50972"/>
    </source>
</evidence>
<evidence type="ECO:0000256" key="14">
    <source>
        <dbReference type="ARBA" id="ARBA00023285"/>
    </source>
</evidence>
<dbReference type="OrthoDB" id="261426at2759"/>
<evidence type="ECO:0000313" key="25">
    <source>
        <dbReference type="EMBL" id="CAG8524714.1"/>
    </source>
</evidence>
<dbReference type="InterPro" id="IPR011005">
    <property type="entry name" value="Dihydropteroate_synth-like_sf"/>
</dbReference>
<evidence type="ECO:0000313" key="26">
    <source>
        <dbReference type="Proteomes" id="UP000789396"/>
    </source>
</evidence>
<evidence type="ECO:0000256" key="19">
    <source>
        <dbReference type="SAM" id="MobiDB-lite"/>
    </source>
</evidence>
<keyword evidence="10" id="KW-0949">S-adenosyl-L-methionine</keyword>
<dbReference type="InterPro" id="IPR032710">
    <property type="entry name" value="NTF2-like_dom_sf"/>
</dbReference>
<dbReference type="SUPFAM" id="SSF82282">
    <property type="entry name" value="Homocysteine S-methyltransferase"/>
    <property type="match status" value="1"/>
</dbReference>
<evidence type="ECO:0000256" key="16">
    <source>
        <dbReference type="ARBA" id="ARBA00031040"/>
    </source>
</evidence>
<dbReference type="InterPro" id="IPR006158">
    <property type="entry name" value="Cobalamin-bd"/>
</dbReference>
<feature type="compositionally biased region" description="Polar residues" evidence="19">
    <location>
        <begin position="1412"/>
        <end position="1436"/>
    </location>
</feature>
<dbReference type="GO" id="GO:0046872">
    <property type="term" value="F:metal ion binding"/>
    <property type="evidence" value="ECO:0007669"/>
    <property type="project" value="UniProtKB-KW"/>
</dbReference>
<feature type="domain" description="AdoMet activation" evidence="23">
    <location>
        <begin position="690"/>
        <end position="1043"/>
    </location>
</feature>
<comment type="cofactor">
    <cofactor evidence="1 17">
        <name>Zn(2+)</name>
        <dbReference type="ChEBI" id="CHEBI:29105"/>
    </cofactor>
</comment>
<dbReference type="Pfam" id="PF02965">
    <property type="entry name" value="Met_synt_B12"/>
    <property type="match status" value="1"/>
</dbReference>
<gene>
    <name evidence="25" type="ORF">RFULGI_LOCUS3519</name>
</gene>
<dbReference type="Pfam" id="PF02574">
    <property type="entry name" value="S-methyl_trans"/>
    <property type="match status" value="1"/>
</dbReference>
<keyword evidence="13" id="KW-0486">Methionine biosynthesis</keyword>
<keyword evidence="26" id="KW-1185">Reference proteome</keyword>
<dbReference type="PROSITE" id="PS51332">
    <property type="entry name" value="B12_BINDING"/>
    <property type="match status" value="1"/>
</dbReference>
<dbReference type="PROSITE" id="PS50177">
    <property type="entry name" value="NTF2_DOMAIN"/>
    <property type="match status" value="1"/>
</dbReference>
<keyword evidence="14" id="KW-0170">Cobalt</keyword>
<feature type="region of interest" description="Disordered" evidence="19">
    <location>
        <begin position="1341"/>
        <end position="1562"/>
    </location>
</feature>
<feature type="region of interest" description="Disordered" evidence="19">
    <location>
        <begin position="1264"/>
        <end position="1320"/>
    </location>
</feature>
<dbReference type="PROSITE" id="PS50972">
    <property type="entry name" value="PTERIN_BINDING"/>
    <property type="match status" value="1"/>
</dbReference>
<dbReference type="FunFam" id="3.20.20.20:FF:000002">
    <property type="entry name" value="Methionine synthase"/>
    <property type="match status" value="1"/>
</dbReference>
<evidence type="ECO:0000256" key="7">
    <source>
        <dbReference type="ARBA" id="ARBA00022605"/>
    </source>
</evidence>
<evidence type="ECO:0000256" key="13">
    <source>
        <dbReference type="ARBA" id="ARBA00023167"/>
    </source>
</evidence>
<reference evidence="25" key="1">
    <citation type="submission" date="2021-06" db="EMBL/GenBank/DDBJ databases">
        <authorList>
            <person name="Kallberg Y."/>
            <person name="Tangrot J."/>
            <person name="Rosling A."/>
        </authorList>
    </citation>
    <scope>NUCLEOTIDE SEQUENCE</scope>
    <source>
        <strain evidence="25">IN212</strain>
    </source>
</reference>
<evidence type="ECO:0000256" key="10">
    <source>
        <dbReference type="ARBA" id="ARBA00022691"/>
    </source>
</evidence>
<dbReference type="SUPFAM" id="SSF52242">
    <property type="entry name" value="Cobalamin (vitamin B12)-binding domain"/>
    <property type="match status" value="1"/>
</dbReference>
<feature type="compositionally biased region" description="Low complexity" evidence="19">
    <location>
        <begin position="1523"/>
        <end position="1542"/>
    </location>
</feature>
<dbReference type="GO" id="GO:0032259">
    <property type="term" value="P:methylation"/>
    <property type="evidence" value="ECO:0007669"/>
    <property type="project" value="UniProtKB-KW"/>
</dbReference>
<sequence>MENPNCVSNDFNDIIDPTYGISDLQIYLNEQLSQRIMFLDGAMGTVIQELRLTEQDFRGELFKDHPNDLKGNNDILALTQPEKIKQIHIHYLEAGSDFVETNTFSSTCISQADYACEKFVYQLNKEAARLAKEACMEVTARDPTKPRFVCGALGPTNRTCSISPSVENPSYRNVTFDELVDAYTEQVRGLLDGGADILLVETIFDTLNAKAFVVSVSHSHPSAIGLNCALGAEQMRPFIQNIANFTSTFVICYPNAGLPNTFGEYDESPSMMAAKVHEFARDGLVNIMGGCCGTTPAHIKAVVDACSHYKPRVPPPDVRLENMLISGLEVLKINKESNFVNLGERCNVAGSRKFCRHILNSEYEEAMTIARAQVENGAQVIDVNMDEGMLDGKAAMTKFLNLISCDPDVAKVPIMVDSSNFDVILAGLKCAQGKCIVNSISLKEGEADFIKKAKIIRRFGAAVVCMAFDEMGQADLKDRKVEICTRSYKILTEKVGFNPNDIIFDPNILTICTGMEEHNNYAVEFIEATRVIKQTLPDPDVTEKILAYAQKFGKGAKKDDTEEEWRKNDVQSRISYALVKGVVKYIIEDTEEARQLVANFAANGGEGIDTGPQHAGVVVLATVKGDVHDIGKNIVGVVLGCNNYKVIDLGVMTPCEKIIETALNEKADIIGLSGLITPSLDEMIHVAREMERRGLNIPLLIGGATTSKAHTAVKISPRYTQPTIHVLDASRSVVVVSSLLDAKLKDDFWEDIAEEYEEIREDHYSSLKDKKHLPLKAAREQRFKIDWKTQASPVKPSFIGKKVINEYDLKRISEYIDWNPFFQARKQKIYTKKHKKIIDEKLFVAKGIVGLYPETGDPYFCLSDFIAPKDSGISDYLGLFAVGIFGAEELCQKFQEDHDDYNVIMTKAIADRFAEGFAECLHEDIRRELWGFSPNEDLSLGDMLSVKYQGIRPAPAYPSQPDHREKITMWKLMDVYEETGIELTDGLAMLPAASVSVFANPESQYFAVGKIEKDQEIREKIKQLNLDNCRVLVTNVDSQSSLNGGIVVQVLGEMSNGNEETSRKFAQTFFLAEQPNGYYVLNDIFRFLNEDDDVISECDEVDEGAIEESVGNEGGEEDIGSSPTGTLVEEPINVPTIIEGENAVAHTREPIASDVTNSTPNTNETESVPSAPLPLMSASTSEGQQINSSLVASNDTLNASSDKSQATQIAVGSPSVHANKNPVTNVAVNIQPVYPNRTPVPNIMPFTTQVSPPYINQQPVPTMINGPSSQNMKQPTNGQIGNASPTYAQRSNTPRPQTVGSGPAYTQASSSRTQTTGNGPAFAQQLQIPKVASQAVPHTVNGLHTSAPRSTSPVSQRSVSPVGNDHKSSLNIVNGEPGVVNQPHENGQSTVTKPAGNVSDNPEAPSVKPASTVVNSENLSKSTSNVASGESTSVKSAVNGEPVTHANVQSGSDSKKIGIATTNPANVKDESTVNAVQASGTNQQATQPAPKPQGPQTWASTLFKSGGNTQTESKPQSVPATLPAQKVQQKPAPQSSHPPQQQTRENRNFRQEGLKGNNRRNS</sequence>
<evidence type="ECO:0000256" key="2">
    <source>
        <dbReference type="ARBA" id="ARBA00001956"/>
    </source>
</evidence>
<feature type="domain" description="Pterin-binding" evidence="22">
    <location>
        <begin position="339"/>
        <end position="598"/>
    </location>
</feature>
<dbReference type="Gene3D" id="3.20.20.330">
    <property type="entry name" value="Homocysteine-binding-like domain"/>
    <property type="match status" value="2"/>
</dbReference>
<dbReference type="SUPFAM" id="SSF54427">
    <property type="entry name" value="NTF2-like"/>
    <property type="match status" value="1"/>
</dbReference>
<keyword evidence="11 17" id="KW-0479">Metal-binding</keyword>
<feature type="compositionally biased region" description="Polar residues" evidence="19">
    <location>
        <begin position="1472"/>
        <end position="1487"/>
    </location>
</feature>
<dbReference type="InterPro" id="IPR036724">
    <property type="entry name" value="Cobalamin-bd_sf"/>
</dbReference>
<dbReference type="PANTHER" id="PTHR45833">
    <property type="entry name" value="METHIONINE SYNTHASE"/>
    <property type="match status" value="1"/>
</dbReference>
<dbReference type="InterPro" id="IPR004223">
    <property type="entry name" value="VitB12-dep_Met_synth_activ_dom"/>
</dbReference>
<feature type="region of interest" description="Disordered" evidence="19">
    <location>
        <begin position="1106"/>
        <end position="1128"/>
    </location>
</feature>
<evidence type="ECO:0000256" key="18">
    <source>
        <dbReference type="PROSITE-ProRule" id="PRU00346"/>
    </source>
</evidence>
<dbReference type="SUPFAM" id="SSF56507">
    <property type="entry name" value="Methionine synthase activation domain-like"/>
    <property type="match status" value="1"/>
</dbReference>
<proteinExistence type="inferred from homology"/>
<organism evidence="25 26">
    <name type="scientific">Racocetra fulgida</name>
    <dbReference type="NCBI Taxonomy" id="60492"/>
    <lineage>
        <taxon>Eukaryota</taxon>
        <taxon>Fungi</taxon>
        <taxon>Fungi incertae sedis</taxon>
        <taxon>Mucoromycota</taxon>
        <taxon>Glomeromycotina</taxon>
        <taxon>Glomeromycetes</taxon>
        <taxon>Diversisporales</taxon>
        <taxon>Gigasporaceae</taxon>
        <taxon>Racocetra</taxon>
    </lineage>
</organism>
<feature type="compositionally biased region" description="Polar residues" evidence="19">
    <location>
        <begin position="1494"/>
        <end position="1519"/>
    </location>
</feature>
<feature type="binding site" evidence="17">
    <location>
        <position position="228"/>
    </location>
    <ligand>
        <name>Zn(2+)</name>
        <dbReference type="ChEBI" id="CHEBI:29105"/>
    </ligand>
</feature>
<evidence type="ECO:0000259" key="20">
    <source>
        <dbReference type="PROSITE" id="PS50177"/>
    </source>
</evidence>
<dbReference type="InterPro" id="IPR018222">
    <property type="entry name" value="Nuclear_transport_factor_2_euk"/>
</dbReference>
<dbReference type="InterPro" id="IPR000489">
    <property type="entry name" value="Pterin-binding_dom"/>
</dbReference>
<dbReference type="PROSITE" id="PS50970">
    <property type="entry name" value="HCY"/>
    <property type="match status" value="1"/>
</dbReference>
<evidence type="ECO:0000256" key="11">
    <source>
        <dbReference type="ARBA" id="ARBA00022723"/>
    </source>
</evidence>
<feature type="domain" description="B12-binding" evidence="24">
    <location>
        <begin position="615"/>
        <end position="750"/>
    </location>
</feature>
<feature type="compositionally biased region" description="Polar residues" evidence="19">
    <location>
        <begin position="1264"/>
        <end position="1318"/>
    </location>
</feature>
<keyword evidence="7" id="KW-0028">Amino-acid biosynthesis</keyword>
<dbReference type="Gene3D" id="3.10.196.10">
    <property type="entry name" value="Vitamin B12-dependent methionine synthase, activation domain"/>
    <property type="match status" value="2"/>
</dbReference>
<evidence type="ECO:0000256" key="15">
    <source>
        <dbReference type="ARBA" id="ARBA00030163"/>
    </source>
</evidence>
<dbReference type="GO" id="GO:0046653">
    <property type="term" value="P:tetrahydrofolate metabolic process"/>
    <property type="evidence" value="ECO:0007669"/>
    <property type="project" value="TreeGrafter"/>
</dbReference>
<dbReference type="SUPFAM" id="SSF51717">
    <property type="entry name" value="Dihydropteroate synthetase-like"/>
    <property type="match status" value="1"/>
</dbReference>
<dbReference type="FunFam" id="3.20.20.330:FF:000001">
    <property type="entry name" value="Methionine synthase"/>
    <property type="match status" value="1"/>
</dbReference>
<evidence type="ECO:0000256" key="12">
    <source>
        <dbReference type="ARBA" id="ARBA00022833"/>
    </source>
</evidence>
<protein>
    <recommendedName>
        <fullName evidence="5">methionine synthase</fullName>
        <ecNumber evidence="5">2.1.1.13</ecNumber>
    </recommendedName>
    <alternativeName>
        <fullName evidence="16">5-methyltetrahydrofolate--homocysteine methyltransferase</fullName>
    </alternativeName>
    <alternativeName>
        <fullName evidence="15">Vitamin-B12 dependent methionine synthase</fullName>
    </alternativeName>
</protein>
<dbReference type="GO" id="GO:0005829">
    <property type="term" value="C:cytosol"/>
    <property type="evidence" value="ECO:0007669"/>
    <property type="project" value="TreeGrafter"/>
</dbReference>
<dbReference type="InterPro" id="IPR003726">
    <property type="entry name" value="HCY_dom"/>
</dbReference>
<feature type="binding site" evidence="17">
    <location>
        <position position="291"/>
    </location>
    <ligand>
        <name>Zn(2+)</name>
        <dbReference type="ChEBI" id="CHEBI:29105"/>
    </ligand>
</feature>
<evidence type="ECO:0000256" key="9">
    <source>
        <dbReference type="ARBA" id="ARBA00022679"/>
    </source>
</evidence>
<dbReference type="FunFam" id="3.40.50.280:FF:000001">
    <property type="entry name" value="Methionine synthase"/>
    <property type="match status" value="1"/>
</dbReference>
<dbReference type="Proteomes" id="UP000789396">
    <property type="component" value="Unassembled WGS sequence"/>
</dbReference>
<feature type="non-terminal residue" evidence="25">
    <location>
        <position position="1"/>
    </location>
</feature>
<dbReference type="Gene3D" id="3.20.20.20">
    <property type="entry name" value="Dihydropteroate synthase-like"/>
    <property type="match status" value="1"/>
</dbReference>
<evidence type="ECO:0000256" key="6">
    <source>
        <dbReference type="ARBA" id="ARBA00022603"/>
    </source>
</evidence>
<dbReference type="GO" id="GO:0050667">
    <property type="term" value="P:homocysteine metabolic process"/>
    <property type="evidence" value="ECO:0007669"/>
    <property type="project" value="TreeGrafter"/>
</dbReference>
<dbReference type="PANTHER" id="PTHR45833:SF1">
    <property type="entry name" value="METHIONINE SYNTHASE"/>
    <property type="match status" value="1"/>
</dbReference>
<feature type="compositionally biased region" description="Polar residues" evidence="19">
    <location>
        <begin position="1383"/>
        <end position="1392"/>
    </location>
</feature>
<evidence type="ECO:0000256" key="17">
    <source>
        <dbReference type="PROSITE-ProRule" id="PRU00333"/>
    </source>
</evidence>
<name>A0A9N9FC69_9GLOM</name>
<dbReference type="InterPro" id="IPR050554">
    <property type="entry name" value="Met_Synthase/Corrinoid"/>
</dbReference>
<feature type="compositionally biased region" description="Basic and acidic residues" evidence="19">
    <location>
        <begin position="1544"/>
        <end position="1553"/>
    </location>
</feature>
<evidence type="ECO:0000259" key="21">
    <source>
        <dbReference type="PROSITE" id="PS50970"/>
    </source>
</evidence>
<dbReference type="InterPro" id="IPR036589">
    <property type="entry name" value="HCY_dom_sf"/>
</dbReference>
<evidence type="ECO:0000256" key="5">
    <source>
        <dbReference type="ARBA" id="ARBA00012032"/>
    </source>
</evidence>
<comment type="pathway">
    <text evidence="3">Amino-acid biosynthesis; L-methionine biosynthesis via de novo pathway; L-methionine from L-homocysteine (MetH route): step 1/1.</text>
</comment>
<evidence type="ECO:0000259" key="24">
    <source>
        <dbReference type="PROSITE" id="PS51332"/>
    </source>
</evidence>
<dbReference type="Gene3D" id="3.40.50.280">
    <property type="entry name" value="Cobalamin-binding domain"/>
    <property type="match status" value="1"/>
</dbReference>
<dbReference type="EC" id="2.1.1.13" evidence="5"/>